<feature type="non-terminal residue" evidence="2">
    <location>
        <position position="1"/>
    </location>
</feature>
<protein>
    <recommendedName>
        <fullName evidence="1">Putative tail fiber protein gp53-like C-terminal domain-containing protein</fullName>
    </recommendedName>
</protein>
<dbReference type="InterPro" id="IPR054075">
    <property type="entry name" value="Gp53-like_C"/>
</dbReference>
<evidence type="ECO:0000313" key="3">
    <source>
        <dbReference type="Proteomes" id="UP001589858"/>
    </source>
</evidence>
<dbReference type="Proteomes" id="UP001589858">
    <property type="component" value="Unassembled WGS sequence"/>
</dbReference>
<feature type="domain" description="Putative tail fiber protein gp53-like C-terminal" evidence="1">
    <location>
        <begin position="251"/>
        <end position="326"/>
    </location>
</feature>
<name>A0ABV6S1S0_9SPHN</name>
<keyword evidence="3" id="KW-1185">Reference proteome</keyword>
<organism evidence="2 3">
    <name type="scientific">Novosphingobium clariflavum</name>
    <dbReference type="NCBI Taxonomy" id="2029884"/>
    <lineage>
        <taxon>Bacteria</taxon>
        <taxon>Pseudomonadati</taxon>
        <taxon>Pseudomonadota</taxon>
        <taxon>Alphaproteobacteria</taxon>
        <taxon>Sphingomonadales</taxon>
        <taxon>Sphingomonadaceae</taxon>
        <taxon>Novosphingobium</taxon>
    </lineage>
</organism>
<reference evidence="2 3" key="1">
    <citation type="submission" date="2024-09" db="EMBL/GenBank/DDBJ databases">
        <authorList>
            <person name="Sun Q."/>
            <person name="Mori K."/>
        </authorList>
    </citation>
    <scope>NUCLEOTIDE SEQUENCE [LARGE SCALE GENOMIC DNA]</scope>
    <source>
        <strain evidence="2 3">CICC 11035S</strain>
    </source>
</reference>
<evidence type="ECO:0000259" key="1">
    <source>
        <dbReference type="Pfam" id="PF21882"/>
    </source>
</evidence>
<gene>
    <name evidence="2" type="ORF">ACFFF8_01005</name>
</gene>
<comment type="caution">
    <text evidence="2">The sequence shown here is derived from an EMBL/GenBank/DDBJ whole genome shotgun (WGS) entry which is preliminary data.</text>
</comment>
<dbReference type="EMBL" id="JBHLTM010000008">
    <property type="protein sequence ID" value="MFC0683163.1"/>
    <property type="molecule type" value="Genomic_DNA"/>
</dbReference>
<sequence>AASGTSKTVIATLGLTNTPFVPAPTLTALPGQFKQIAILSGVAPAPNVIHLTAYDQSAEVWDATGFGLFLDDGTLFGAYSGEETVLSKAGLAFALMAFDIAINADLVANIDFGDTNFVWPPATEETRGIARLATQGEVDEGAEGQSIVTPRTLGNRLAAMAAAINAAITASVNALTASIAALTARKINASGLATGGGDLSADRTITVTEASAAEITAGTAADKVVTPRRLGPISMSLTQNGYIRFFGFQMVWGRFNAAANDSTAVTFAQPFPTACFSVVASGGVSGGPDSKDNPPVVIASTISKDGFSVFSADDSNDVTCFIAVGW</sequence>
<proteinExistence type="predicted"/>
<dbReference type="Pfam" id="PF21882">
    <property type="entry name" value="Gp53-like_C"/>
    <property type="match status" value="1"/>
</dbReference>
<accession>A0ABV6S1S0</accession>
<dbReference type="Gene3D" id="2.60.40.3940">
    <property type="match status" value="1"/>
</dbReference>
<evidence type="ECO:0000313" key="2">
    <source>
        <dbReference type="EMBL" id="MFC0683163.1"/>
    </source>
</evidence>